<organism evidence="1 2">
    <name type="scientific">Tetrapyrgos nigripes</name>
    <dbReference type="NCBI Taxonomy" id="182062"/>
    <lineage>
        <taxon>Eukaryota</taxon>
        <taxon>Fungi</taxon>
        <taxon>Dikarya</taxon>
        <taxon>Basidiomycota</taxon>
        <taxon>Agaricomycotina</taxon>
        <taxon>Agaricomycetes</taxon>
        <taxon>Agaricomycetidae</taxon>
        <taxon>Agaricales</taxon>
        <taxon>Marasmiineae</taxon>
        <taxon>Marasmiaceae</taxon>
        <taxon>Tetrapyrgos</taxon>
    </lineage>
</organism>
<evidence type="ECO:0000313" key="1">
    <source>
        <dbReference type="EMBL" id="KAF5361279.1"/>
    </source>
</evidence>
<accession>A0A8H5GAA0</accession>
<dbReference type="AlphaFoldDB" id="A0A8H5GAA0"/>
<reference evidence="1 2" key="1">
    <citation type="journal article" date="2020" name="ISME J.">
        <title>Uncovering the hidden diversity of litter-decomposition mechanisms in mushroom-forming fungi.</title>
        <authorList>
            <person name="Floudas D."/>
            <person name="Bentzer J."/>
            <person name="Ahren D."/>
            <person name="Johansson T."/>
            <person name="Persson P."/>
            <person name="Tunlid A."/>
        </authorList>
    </citation>
    <scope>NUCLEOTIDE SEQUENCE [LARGE SCALE GENOMIC DNA]</scope>
    <source>
        <strain evidence="1 2">CBS 291.85</strain>
    </source>
</reference>
<proteinExistence type="predicted"/>
<sequence>MSTLVFPVVVWLGSYLSAPFRMGVGPFDGMRISLSVFYALTWLLRFPVTHSPCNPIPTNATPPIHILSPELPLSIFQLIIITDKSRPSPTQPPISLNHLVNPNFALYSSVNDGKLL</sequence>
<dbReference type="Proteomes" id="UP000559256">
    <property type="component" value="Unassembled WGS sequence"/>
</dbReference>
<name>A0A8H5GAA0_9AGAR</name>
<dbReference type="EMBL" id="JAACJM010000041">
    <property type="protein sequence ID" value="KAF5361279.1"/>
    <property type="molecule type" value="Genomic_DNA"/>
</dbReference>
<evidence type="ECO:0000313" key="2">
    <source>
        <dbReference type="Proteomes" id="UP000559256"/>
    </source>
</evidence>
<protein>
    <submittedName>
        <fullName evidence="1">Uncharacterized protein</fullName>
    </submittedName>
</protein>
<keyword evidence="2" id="KW-1185">Reference proteome</keyword>
<comment type="caution">
    <text evidence="1">The sequence shown here is derived from an EMBL/GenBank/DDBJ whole genome shotgun (WGS) entry which is preliminary data.</text>
</comment>
<gene>
    <name evidence="1" type="ORF">D9758_010322</name>
</gene>